<evidence type="ECO:0000313" key="1">
    <source>
        <dbReference type="EMBL" id="SOC44673.1"/>
    </source>
</evidence>
<accession>A0A285USB6</accession>
<dbReference type="Proteomes" id="UP000219167">
    <property type="component" value="Unassembled WGS sequence"/>
</dbReference>
<name>A0A285USB6_9HYPH</name>
<dbReference type="RefSeq" id="WP_097141592.1">
    <property type="nucleotide sequence ID" value="NZ_OBQD01000013.1"/>
</dbReference>
<proteinExistence type="predicted"/>
<gene>
    <name evidence="1" type="ORF">SAMN05892877_11357</name>
</gene>
<dbReference type="OrthoDB" id="8561213at2"/>
<organism evidence="1 2">
    <name type="scientific">Rhizobium subbaraonis</name>
    <dbReference type="NCBI Taxonomy" id="908946"/>
    <lineage>
        <taxon>Bacteria</taxon>
        <taxon>Pseudomonadati</taxon>
        <taxon>Pseudomonadota</taxon>
        <taxon>Alphaproteobacteria</taxon>
        <taxon>Hyphomicrobiales</taxon>
        <taxon>Rhizobiaceae</taxon>
        <taxon>Rhizobium/Agrobacterium group</taxon>
        <taxon>Rhizobium</taxon>
    </lineage>
</organism>
<evidence type="ECO:0000313" key="2">
    <source>
        <dbReference type="Proteomes" id="UP000219167"/>
    </source>
</evidence>
<dbReference type="AlphaFoldDB" id="A0A285USB6"/>
<reference evidence="1 2" key="1">
    <citation type="submission" date="2017-08" db="EMBL/GenBank/DDBJ databases">
        <authorList>
            <person name="de Groot N.N."/>
        </authorList>
    </citation>
    <scope>NUCLEOTIDE SEQUENCE [LARGE SCALE GENOMIC DNA]</scope>
    <source>
        <strain evidence="1 2">JC85</strain>
    </source>
</reference>
<protein>
    <submittedName>
        <fullName evidence="1">Uncharacterized protein</fullName>
    </submittedName>
</protein>
<sequence>MGWTFSNWKRNELIQLLVETSETETHRYETLAYTVRGDVLWSVVQRSVRQPPDIRPAVEQSTTFIGCTLLQRSSGWWGYKATEEAAHPFYYTCPLRYLAMAPEQSRAWREGVRTYHARRRATILPASALPVGQPAFLA</sequence>
<keyword evidence="2" id="KW-1185">Reference proteome</keyword>
<dbReference type="EMBL" id="OBQD01000013">
    <property type="protein sequence ID" value="SOC44673.1"/>
    <property type="molecule type" value="Genomic_DNA"/>
</dbReference>